<evidence type="ECO:0000313" key="3">
    <source>
        <dbReference type="Proteomes" id="UP001236258"/>
    </source>
</evidence>
<accession>A0ABT9GMC4</accession>
<feature type="domain" description="Aminoglycoside phosphotransferase" evidence="1">
    <location>
        <begin position="263"/>
        <end position="415"/>
    </location>
</feature>
<dbReference type="Pfam" id="PF01636">
    <property type="entry name" value="APH"/>
    <property type="match status" value="1"/>
</dbReference>
<evidence type="ECO:0000259" key="1">
    <source>
        <dbReference type="Pfam" id="PF01636"/>
    </source>
</evidence>
<proteinExistence type="predicted"/>
<organism evidence="2 3">
    <name type="scientific">Alkalimonas delamerensis</name>
    <dbReference type="NCBI Taxonomy" id="265981"/>
    <lineage>
        <taxon>Bacteria</taxon>
        <taxon>Pseudomonadati</taxon>
        <taxon>Pseudomonadota</taxon>
        <taxon>Gammaproteobacteria</taxon>
        <taxon>Alkalimonas</taxon>
    </lineage>
</organism>
<reference evidence="2 3" key="1">
    <citation type="submission" date="2023-08" db="EMBL/GenBank/DDBJ databases">
        <authorList>
            <person name="Joshi A."/>
            <person name="Thite S."/>
        </authorList>
    </citation>
    <scope>NUCLEOTIDE SEQUENCE [LARGE SCALE GENOMIC DNA]</scope>
    <source>
        <strain evidence="2 3">1E1</strain>
    </source>
</reference>
<dbReference type="SUPFAM" id="SSF56112">
    <property type="entry name" value="Protein kinase-like (PK-like)"/>
    <property type="match status" value="1"/>
</dbReference>
<dbReference type="EMBL" id="JAUZVY010000001">
    <property type="protein sequence ID" value="MDP4528123.1"/>
    <property type="molecule type" value="Genomic_DNA"/>
</dbReference>
<sequence>MQLPKEVIPLLPITTSKAQALSLWVQPGHVALGSLKEFHTRQQLTDWLTGTETTELSRLENDFDQRVLQAELGYTFIFLDTLSPMAIRGLATWVARIHQAGGQLGRLVFFRRLTSASLLRKTQETQLRRRLRKLATALLPDPEQSICKALPSWQQNLGGYLVERVLDGSIKRFTPCSRTSVDATQAKTKHTLNKQLADHAISFAMQPAEQAPTPVHSLLHQIATALAPRSVSLQQILVSQKDKLILFLQAGTTIIGKMTLSDRAALDARHNAAVLKELSPERGIKIPQMLLETKVEEYASFVETSCSGLPLKSLGDIQLEQQIMLQVLTHLRSFSSKHHAADASPRLSLLEHSYQQLTGFLSESQLNKVRYYFERCCCFQTVPLGVVHHDLSQSNVLYDSSENAIAIIDWDESTLEGPLPLNLLSYLFSRCSRQSKNQYDAFKMVLHADRDAERLGAFTQQAYDALGCPLSQHPVWTRLHWLITLAHQVQFDGFSGRSHLSEHTAKIIDHFFDTASSCGIDHSPQVAQPLFVAK</sequence>
<evidence type="ECO:0000313" key="2">
    <source>
        <dbReference type="EMBL" id="MDP4528123.1"/>
    </source>
</evidence>
<name>A0ABT9GMC4_9GAMM</name>
<dbReference type="RefSeq" id="WP_305944275.1">
    <property type="nucleotide sequence ID" value="NZ_JAUZVY010000001.1"/>
</dbReference>
<dbReference type="Gene3D" id="3.90.1200.10">
    <property type="match status" value="1"/>
</dbReference>
<keyword evidence="3" id="KW-1185">Reference proteome</keyword>
<comment type="caution">
    <text evidence="2">The sequence shown here is derived from an EMBL/GenBank/DDBJ whole genome shotgun (WGS) entry which is preliminary data.</text>
</comment>
<dbReference type="InterPro" id="IPR011009">
    <property type="entry name" value="Kinase-like_dom_sf"/>
</dbReference>
<protein>
    <submittedName>
        <fullName evidence="2">Phosphotransferase</fullName>
    </submittedName>
</protein>
<dbReference type="InterPro" id="IPR002575">
    <property type="entry name" value="Aminoglycoside_PTrfase"/>
</dbReference>
<gene>
    <name evidence="2" type="ORF">Q3O59_03645</name>
</gene>
<dbReference type="Proteomes" id="UP001236258">
    <property type="component" value="Unassembled WGS sequence"/>
</dbReference>